<dbReference type="EMBL" id="CVRL01000004">
    <property type="protein sequence ID" value="CRL09620.1"/>
    <property type="molecule type" value="Genomic_DNA"/>
</dbReference>
<evidence type="ECO:0000313" key="2">
    <source>
        <dbReference type="Proteomes" id="UP000043764"/>
    </source>
</evidence>
<dbReference type="AlphaFoldDB" id="A0A0H5DDM5"/>
<dbReference type="Proteomes" id="UP000043764">
    <property type="component" value="Unassembled WGS sequence"/>
</dbReference>
<proteinExistence type="predicted"/>
<keyword evidence="2" id="KW-1185">Reference proteome</keyword>
<organism evidence="1 2">
    <name type="scientific">Phaeobacter italicus</name>
    <dbReference type="NCBI Taxonomy" id="481446"/>
    <lineage>
        <taxon>Bacteria</taxon>
        <taxon>Pseudomonadati</taxon>
        <taxon>Pseudomonadota</taxon>
        <taxon>Alphaproteobacteria</taxon>
        <taxon>Rhodobacterales</taxon>
        <taxon>Roseobacteraceae</taxon>
        <taxon>Phaeobacter</taxon>
    </lineage>
</organism>
<sequence>MGGNHCVDGRQDTRAATHFEPCPVGPQNAGDLCLSCQKVHIDQMVPQFVDIDGAPIGFGIGLEQHNYFGQCGEGGLAGFLGRRTRDPWMNAFVAA</sequence>
<name>A0A0H5DDM5_9RHOB</name>
<gene>
    <name evidence="1" type="ORF">NIT7321_00451</name>
</gene>
<protein>
    <submittedName>
        <fullName evidence="1">Uncharacterized protein</fullName>
    </submittedName>
</protein>
<evidence type="ECO:0000313" key="1">
    <source>
        <dbReference type="EMBL" id="CRL09620.1"/>
    </source>
</evidence>
<reference evidence="1 2" key="1">
    <citation type="submission" date="2015-05" db="EMBL/GenBank/DDBJ databases">
        <authorList>
            <person name="Rodrigo-Torres Lidia"/>
            <person name="Arahal R.David."/>
        </authorList>
    </citation>
    <scope>NUCLEOTIDE SEQUENCE [LARGE SCALE GENOMIC DNA]</scope>
    <source>
        <strain evidence="1 2">CECT 7321</strain>
    </source>
</reference>
<accession>A0A0H5DDM5</accession>
<dbReference type="STRING" id="481446.NIT7645_01662"/>